<protein>
    <submittedName>
        <fullName evidence="1">Uncharacterized protein</fullName>
    </submittedName>
</protein>
<evidence type="ECO:0000313" key="1">
    <source>
        <dbReference type="EMBL" id="KAJ3834902.1"/>
    </source>
</evidence>
<proteinExistence type="predicted"/>
<dbReference type="EMBL" id="MU806472">
    <property type="protein sequence ID" value="KAJ3834902.1"/>
    <property type="molecule type" value="Genomic_DNA"/>
</dbReference>
<sequence>MCLQPLLPNELLHYIIEYIAYIPKLSQVREVGDIAPNCPLECPSPELLALSVTDWQLRRICLSFLFEKIRIRHDKDAKKLEEHLAFCAKFTKSLALSRSGDLTEVGEQIVSRILPQLEQLLNVKLGGCSRRSGLLRTMLAQPTVTSVLVDGVPDVSMDDHDLSKVILDRSISLTISPFLPTFKQYSDRGMRLKCLSLTYPSLDNRLQTLNLPGLEAIEIFMGSVSISFSWLSRVLSTHSTLNELWLFRVDPDHLIHNAPPFLSSLVEVIRQEGLRDPLVIMDVGLRRAKPIGPSSQEWHVTELNLRTGHSLIEQLSFLASSFPKLEILSLDLERHEGMYDIGDLCSAFALFSSLRVVYLEDILDRLPFGSEVQNLLIRGVAYELQVHAQTEVLAFTSCLAKHVRTLDSVHIVDAGYDRDNDGIDIQIWSFKGWLHVLNSDRLVSDTFA</sequence>
<reference evidence="1" key="1">
    <citation type="submission" date="2022-08" db="EMBL/GenBank/DDBJ databases">
        <authorList>
            <consortium name="DOE Joint Genome Institute"/>
            <person name="Min B."/>
            <person name="Riley R."/>
            <person name="Sierra-Patev S."/>
            <person name="Naranjo-Ortiz M."/>
            <person name="Looney B."/>
            <person name="Konkel Z."/>
            <person name="Slot J.C."/>
            <person name="Sakamoto Y."/>
            <person name="Steenwyk J.L."/>
            <person name="Rokas A."/>
            <person name="Carro J."/>
            <person name="Camarero S."/>
            <person name="Ferreira P."/>
            <person name="Molpeceres G."/>
            <person name="Ruiz-Duenas F.J."/>
            <person name="Serrano A."/>
            <person name="Henrissat B."/>
            <person name="Drula E."/>
            <person name="Hughes K.W."/>
            <person name="Mata J.L."/>
            <person name="Ishikawa N.K."/>
            <person name="Vargas-Isla R."/>
            <person name="Ushijima S."/>
            <person name="Smith C.A."/>
            <person name="Ahrendt S."/>
            <person name="Andreopoulos W."/>
            <person name="He G."/>
            <person name="Labutti K."/>
            <person name="Lipzen A."/>
            <person name="Ng V."/>
            <person name="Sandor L."/>
            <person name="Barry K."/>
            <person name="Martinez A.T."/>
            <person name="Xiao Y."/>
            <person name="Gibbons J.G."/>
            <person name="Terashima K."/>
            <person name="Hibbett D.S."/>
            <person name="Grigoriev I.V."/>
        </authorList>
    </citation>
    <scope>NUCLEOTIDE SEQUENCE</scope>
    <source>
        <strain evidence="1">TFB9207</strain>
    </source>
</reference>
<keyword evidence="2" id="KW-1185">Reference proteome</keyword>
<dbReference type="AlphaFoldDB" id="A0AA38UEC2"/>
<accession>A0AA38UEC2</accession>
<dbReference type="Proteomes" id="UP001163846">
    <property type="component" value="Unassembled WGS sequence"/>
</dbReference>
<evidence type="ECO:0000313" key="2">
    <source>
        <dbReference type="Proteomes" id="UP001163846"/>
    </source>
</evidence>
<organism evidence="1 2">
    <name type="scientific">Lentinula raphanica</name>
    <dbReference type="NCBI Taxonomy" id="153919"/>
    <lineage>
        <taxon>Eukaryota</taxon>
        <taxon>Fungi</taxon>
        <taxon>Dikarya</taxon>
        <taxon>Basidiomycota</taxon>
        <taxon>Agaricomycotina</taxon>
        <taxon>Agaricomycetes</taxon>
        <taxon>Agaricomycetidae</taxon>
        <taxon>Agaricales</taxon>
        <taxon>Marasmiineae</taxon>
        <taxon>Omphalotaceae</taxon>
        <taxon>Lentinula</taxon>
    </lineage>
</organism>
<gene>
    <name evidence="1" type="ORF">F5878DRAFT_629399</name>
</gene>
<name>A0AA38UEC2_9AGAR</name>
<comment type="caution">
    <text evidence="1">The sequence shown here is derived from an EMBL/GenBank/DDBJ whole genome shotgun (WGS) entry which is preliminary data.</text>
</comment>